<evidence type="ECO:0000256" key="7">
    <source>
        <dbReference type="ARBA" id="ARBA00022884"/>
    </source>
</evidence>
<dbReference type="EMBL" id="JADIMT010000015">
    <property type="protein sequence ID" value="MBO8435504.1"/>
    <property type="molecule type" value="Genomic_DNA"/>
</dbReference>
<dbReference type="AlphaFoldDB" id="A0A9D9DX06"/>
<dbReference type="Gene3D" id="3.40.50.620">
    <property type="entry name" value="HUPs"/>
    <property type="match status" value="1"/>
</dbReference>
<keyword evidence="7" id="KW-0694">RNA-binding</keyword>
<sequence>MKVLVGMSGGIDSSVAAYLLKKEGYDVAGITMLIWRADSPYPVPASPGSCYNPDKSKDLENIKKVSEIIGIEHHIVDCSALFESAVLDNFRSEYMSGHTPNPCIWCNQKVKFGAMVEYAHTILDFDYFATGHYAKVERLATGRYALRKARDEKKDQSYFLSRLSQSQLSAVIFPLGDYLKTEVREIDEAMGFHEKGERESQDFYGGDYTDLLSAEDKDGEIVTEDGRVIGHHKGFWHYTIGQRKGLGIAYSEALYVIALDPENNRVIVGTEPSTHNRVIEA</sequence>
<feature type="non-terminal residue" evidence="11">
    <location>
        <position position="281"/>
    </location>
</feature>
<evidence type="ECO:0000313" key="12">
    <source>
        <dbReference type="Proteomes" id="UP000823615"/>
    </source>
</evidence>
<dbReference type="PANTHER" id="PTHR11933:SF5">
    <property type="entry name" value="MITOCHONDRIAL TRNA-SPECIFIC 2-THIOURIDYLASE 1"/>
    <property type="match status" value="1"/>
</dbReference>
<comment type="catalytic activity">
    <reaction evidence="9">
        <text>S-sulfanyl-L-cysteinyl-[protein] + uridine(34) in tRNA + AH2 + ATP = 2-thiouridine(34) in tRNA + L-cysteinyl-[protein] + A + AMP + diphosphate + H(+)</text>
        <dbReference type="Rhea" id="RHEA:47032"/>
        <dbReference type="Rhea" id="RHEA-COMP:10131"/>
        <dbReference type="Rhea" id="RHEA-COMP:11726"/>
        <dbReference type="Rhea" id="RHEA-COMP:11727"/>
        <dbReference type="Rhea" id="RHEA-COMP:11728"/>
        <dbReference type="ChEBI" id="CHEBI:13193"/>
        <dbReference type="ChEBI" id="CHEBI:15378"/>
        <dbReference type="ChEBI" id="CHEBI:17499"/>
        <dbReference type="ChEBI" id="CHEBI:29950"/>
        <dbReference type="ChEBI" id="CHEBI:30616"/>
        <dbReference type="ChEBI" id="CHEBI:33019"/>
        <dbReference type="ChEBI" id="CHEBI:61963"/>
        <dbReference type="ChEBI" id="CHEBI:65315"/>
        <dbReference type="ChEBI" id="CHEBI:87170"/>
        <dbReference type="ChEBI" id="CHEBI:456215"/>
        <dbReference type="EC" id="2.8.1.13"/>
    </reaction>
</comment>
<organism evidence="11 12">
    <name type="scientific">Candidatus Ornithospirochaeta stercoripullorum</name>
    <dbReference type="NCBI Taxonomy" id="2840899"/>
    <lineage>
        <taxon>Bacteria</taxon>
        <taxon>Pseudomonadati</taxon>
        <taxon>Spirochaetota</taxon>
        <taxon>Spirochaetia</taxon>
        <taxon>Spirochaetales</taxon>
        <taxon>Spirochaetaceae</taxon>
        <taxon>Spirochaetaceae incertae sedis</taxon>
        <taxon>Candidatus Ornithospirochaeta</taxon>
    </lineage>
</organism>
<evidence type="ECO:0000256" key="2">
    <source>
        <dbReference type="ARBA" id="ARBA00022555"/>
    </source>
</evidence>
<protein>
    <recommendedName>
        <fullName evidence="1">tRNA-uridine 2-sulfurtransferase</fullName>
        <ecNumber evidence="1">2.8.1.13</ecNumber>
    </recommendedName>
</protein>
<dbReference type="PANTHER" id="PTHR11933">
    <property type="entry name" value="TRNA 5-METHYLAMINOMETHYL-2-THIOURIDYLATE -METHYLTRANSFERASE"/>
    <property type="match status" value="1"/>
</dbReference>
<evidence type="ECO:0000256" key="8">
    <source>
        <dbReference type="ARBA" id="ARBA00023157"/>
    </source>
</evidence>
<evidence type="ECO:0000256" key="5">
    <source>
        <dbReference type="ARBA" id="ARBA00022741"/>
    </source>
</evidence>
<dbReference type="Pfam" id="PF03054">
    <property type="entry name" value="tRNA_Me_trans"/>
    <property type="match status" value="1"/>
</dbReference>
<evidence type="ECO:0000313" key="11">
    <source>
        <dbReference type="EMBL" id="MBO8435504.1"/>
    </source>
</evidence>
<accession>A0A9D9DX06</accession>
<dbReference type="SUPFAM" id="SSF52402">
    <property type="entry name" value="Adenine nucleotide alpha hydrolases-like"/>
    <property type="match status" value="1"/>
</dbReference>
<evidence type="ECO:0000256" key="6">
    <source>
        <dbReference type="ARBA" id="ARBA00022840"/>
    </source>
</evidence>
<dbReference type="GO" id="GO:0002143">
    <property type="term" value="P:tRNA wobble position uridine thiolation"/>
    <property type="evidence" value="ECO:0007669"/>
    <property type="project" value="TreeGrafter"/>
</dbReference>
<gene>
    <name evidence="11" type="primary">mnmA</name>
    <name evidence="11" type="ORF">IAA97_00780</name>
</gene>
<dbReference type="FunFam" id="2.30.30.280:FF:000001">
    <property type="entry name" value="tRNA-specific 2-thiouridylase MnmA"/>
    <property type="match status" value="1"/>
</dbReference>
<keyword evidence="6" id="KW-0067">ATP-binding</keyword>
<dbReference type="CDD" id="cd01998">
    <property type="entry name" value="MnmA_TRMU-like"/>
    <property type="match status" value="1"/>
</dbReference>
<dbReference type="InterPro" id="IPR004506">
    <property type="entry name" value="MnmA-like"/>
</dbReference>
<keyword evidence="3 11" id="KW-0808">Transferase</keyword>
<evidence type="ECO:0000256" key="1">
    <source>
        <dbReference type="ARBA" id="ARBA00011949"/>
    </source>
</evidence>
<dbReference type="Pfam" id="PF20259">
    <property type="entry name" value="tRNA_Me_trans_M"/>
    <property type="match status" value="1"/>
</dbReference>
<dbReference type="GO" id="GO:0000049">
    <property type="term" value="F:tRNA binding"/>
    <property type="evidence" value="ECO:0007669"/>
    <property type="project" value="UniProtKB-KW"/>
</dbReference>
<keyword evidence="4" id="KW-0819">tRNA processing</keyword>
<evidence type="ECO:0000256" key="4">
    <source>
        <dbReference type="ARBA" id="ARBA00022694"/>
    </source>
</evidence>
<reference evidence="11" key="2">
    <citation type="journal article" date="2021" name="PeerJ">
        <title>Extensive microbial diversity within the chicken gut microbiome revealed by metagenomics and culture.</title>
        <authorList>
            <person name="Gilroy R."/>
            <person name="Ravi A."/>
            <person name="Getino M."/>
            <person name="Pursley I."/>
            <person name="Horton D.L."/>
            <person name="Alikhan N.F."/>
            <person name="Baker D."/>
            <person name="Gharbi K."/>
            <person name="Hall N."/>
            <person name="Watson M."/>
            <person name="Adriaenssens E.M."/>
            <person name="Foster-Nyarko E."/>
            <person name="Jarju S."/>
            <person name="Secka A."/>
            <person name="Antonio M."/>
            <person name="Oren A."/>
            <person name="Chaudhuri R.R."/>
            <person name="La Ragione R."/>
            <person name="Hildebrand F."/>
            <person name="Pallen M.J."/>
        </authorList>
    </citation>
    <scope>NUCLEOTIDE SEQUENCE</scope>
    <source>
        <strain evidence="11">7293</strain>
    </source>
</reference>
<dbReference type="EC" id="2.8.1.13" evidence="1"/>
<dbReference type="NCBIfam" id="TIGR00420">
    <property type="entry name" value="trmU"/>
    <property type="match status" value="1"/>
</dbReference>
<evidence type="ECO:0000259" key="10">
    <source>
        <dbReference type="Pfam" id="PF20259"/>
    </source>
</evidence>
<dbReference type="Gene3D" id="2.30.30.280">
    <property type="entry name" value="Adenine nucleotide alpha hydrolases-like domains"/>
    <property type="match status" value="1"/>
</dbReference>
<evidence type="ECO:0000256" key="3">
    <source>
        <dbReference type="ARBA" id="ARBA00022679"/>
    </source>
</evidence>
<dbReference type="InterPro" id="IPR046884">
    <property type="entry name" value="MnmA-like_central"/>
</dbReference>
<evidence type="ECO:0000256" key="9">
    <source>
        <dbReference type="ARBA" id="ARBA00051542"/>
    </source>
</evidence>
<name>A0A9D9DX06_9SPIO</name>
<feature type="domain" description="tRNA-specific 2-thiouridylase MnmA-like central" evidence="10">
    <location>
        <begin position="215"/>
        <end position="269"/>
    </location>
</feature>
<dbReference type="InterPro" id="IPR014729">
    <property type="entry name" value="Rossmann-like_a/b/a_fold"/>
</dbReference>
<dbReference type="InterPro" id="IPR023382">
    <property type="entry name" value="MnmA-like_central_sf"/>
</dbReference>
<dbReference type="GO" id="GO:0005524">
    <property type="term" value="F:ATP binding"/>
    <property type="evidence" value="ECO:0007669"/>
    <property type="project" value="UniProtKB-KW"/>
</dbReference>
<comment type="caution">
    <text evidence="11">The sequence shown here is derived from an EMBL/GenBank/DDBJ whole genome shotgun (WGS) entry which is preliminary data.</text>
</comment>
<keyword evidence="5" id="KW-0547">Nucleotide-binding</keyword>
<proteinExistence type="predicted"/>
<reference evidence="11" key="1">
    <citation type="submission" date="2020-10" db="EMBL/GenBank/DDBJ databases">
        <authorList>
            <person name="Gilroy R."/>
        </authorList>
    </citation>
    <scope>NUCLEOTIDE SEQUENCE</scope>
    <source>
        <strain evidence="11">7293</strain>
    </source>
</reference>
<dbReference type="NCBIfam" id="NF001138">
    <property type="entry name" value="PRK00143.1"/>
    <property type="match status" value="1"/>
</dbReference>
<keyword evidence="2" id="KW-0820">tRNA-binding</keyword>
<dbReference type="GO" id="GO:0103016">
    <property type="term" value="F:tRNA-uridine 2-sulfurtransferase activity"/>
    <property type="evidence" value="ECO:0007669"/>
    <property type="project" value="UniProtKB-EC"/>
</dbReference>
<keyword evidence="8" id="KW-1015">Disulfide bond</keyword>
<dbReference type="Proteomes" id="UP000823615">
    <property type="component" value="Unassembled WGS sequence"/>
</dbReference>